<comment type="similarity">
    <text evidence="2">Belongs to the cytochrome P450 family.</text>
</comment>
<dbReference type="PANTHER" id="PTHR24305">
    <property type="entry name" value="CYTOCHROME P450"/>
    <property type="match status" value="1"/>
</dbReference>
<reference evidence="10 11" key="1">
    <citation type="submission" date="2020-03" db="EMBL/GenBank/DDBJ databases">
        <title>Draft Genome Sequence of Cudoniella acicularis.</title>
        <authorList>
            <person name="Buettner E."/>
            <person name="Kellner H."/>
        </authorList>
    </citation>
    <scope>NUCLEOTIDE SEQUENCE [LARGE SCALE GENOMIC DNA]</scope>
    <source>
        <strain evidence="10 11">DSM 108380</strain>
    </source>
</reference>
<evidence type="ECO:0008006" key="12">
    <source>
        <dbReference type="Google" id="ProtNLM"/>
    </source>
</evidence>
<dbReference type="FunFam" id="1.10.630.10:FF:000047">
    <property type="entry name" value="Cytochrome P450 monooxygenase"/>
    <property type="match status" value="1"/>
</dbReference>
<dbReference type="GO" id="GO:0020037">
    <property type="term" value="F:heme binding"/>
    <property type="evidence" value="ECO:0007669"/>
    <property type="project" value="InterPro"/>
</dbReference>
<dbReference type="GO" id="GO:0009403">
    <property type="term" value="P:toxin biosynthetic process"/>
    <property type="evidence" value="ECO:0007669"/>
    <property type="project" value="UniProtKB-ARBA"/>
</dbReference>
<evidence type="ECO:0000256" key="6">
    <source>
        <dbReference type="ARBA" id="ARBA00023004"/>
    </source>
</evidence>
<dbReference type="InterPro" id="IPR017972">
    <property type="entry name" value="Cyt_P450_CS"/>
</dbReference>
<evidence type="ECO:0000256" key="7">
    <source>
        <dbReference type="ARBA" id="ARBA00023033"/>
    </source>
</evidence>
<keyword evidence="7" id="KW-0503">Monooxygenase</keyword>
<dbReference type="AlphaFoldDB" id="A0A8H4W588"/>
<dbReference type="InterPro" id="IPR001128">
    <property type="entry name" value="Cyt_P450"/>
</dbReference>
<evidence type="ECO:0000256" key="1">
    <source>
        <dbReference type="ARBA" id="ARBA00001971"/>
    </source>
</evidence>
<evidence type="ECO:0000256" key="2">
    <source>
        <dbReference type="ARBA" id="ARBA00010617"/>
    </source>
</evidence>
<proteinExistence type="inferred from homology"/>
<keyword evidence="11" id="KW-1185">Reference proteome</keyword>
<evidence type="ECO:0000256" key="5">
    <source>
        <dbReference type="ARBA" id="ARBA00023002"/>
    </source>
</evidence>
<keyword evidence="4 8" id="KW-0479">Metal-binding</keyword>
<dbReference type="PRINTS" id="PR00463">
    <property type="entry name" value="EP450I"/>
</dbReference>
<organism evidence="10 11">
    <name type="scientific">Cudoniella acicularis</name>
    <dbReference type="NCBI Taxonomy" id="354080"/>
    <lineage>
        <taxon>Eukaryota</taxon>
        <taxon>Fungi</taxon>
        <taxon>Dikarya</taxon>
        <taxon>Ascomycota</taxon>
        <taxon>Pezizomycotina</taxon>
        <taxon>Leotiomycetes</taxon>
        <taxon>Helotiales</taxon>
        <taxon>Tricladiaceae</taxon>
        <taxon>Cudoniella</taxon>
    </lineage>
</organism>
<dbReference type="GO" id="GO:0004497">
    <property type="term" value="F:monooxygenase activity"/>
    <property type="evidence" value="ECO:0007669"/>
    <property type="project" value="UniProtKB-KW"/>
</dbReference>
<dbReference type="OrthoDB" id="1470350at2759"/>
<keyword evidence="6 8" id="KW-0408">Iron</keyword>
<dbReference type="PRINTS" id="PR00385">
    <property type="entry name" value="P450"/>
</dbReference>
<dbReference type="InterPro" id="IPR036396">
    <property type="entry name" value="Cyt_P450_sf"/>
</dbReference>
<evidence type="ECO:0000256" key="9">
    <source>
        <dbReference type="SAM" id="SignalP"/>
    </source>
</evidence>
<name>A0A8H4W588_9HELO</name>
<keyword evidence="3 8" id="KW-0349">Heme</keyword>
<evidence type="ECO:0000313" key="11">
    <source>
        <dbReference type="Proteomes" id="UP000566819"/>
    </source>
</evidence>
<feature type="chain" id="PRO_5034517085" description="Cytochrome P450" evidence="9">
    <location>
        <begin position="21"/>
        <end position="941"/>
    </location>
</feature>
<evidence type="ECO:0000256" key="8">
    <source>
        <dbReference type="PIRSR" id="PIRSR602401-1"/>
    </source>
</evidence>
<dbReference type="Gene3D" id="1.10.630.10">
    <property type="entry name" value="Cytochrome P450"/>
    <property type="match status" value="1"/>
</dbReference>
<dbReference type="InterPro" id="IPR002401">
    <property type="entry name" value="Cyt_P450_E_grp-I"/>
</dbReference>
<dbReference type="Pfam" id="PF00067">
    <property type="entry name" value="p450"/>
    <property type="match status" value="1"/>
</dbReference>
<dbReference type="PROSITE" id="PS00086">
    <property type="entry name" value="CYTOCHROME_P450"/>
    <property type="match status" value="1"/>
</dbReference>
<dbReference type="Proteomes" id="UP000566819">
    <property type="component" value="Unassembled WGS sequence"/>
</dbReference>
<feature type="signal peptide" evidence="9">
    <location>
        <begin position="1"/>
        <end position="20"/>
    </location>
</feature>
<gene>
    <name evidence="10" type="ORF">G7Y89_g4186</name>
</gene>
<keyword evidence="5" id="KW-0560">Oxidoreductase</keyword>
<keyword evidence="9" id="KW-0732">Signal</keyword>
<sequence>MISSTVTGLTALAMGSTILAQTQNCVLQVPNNFLTAEGLATPYKMTGCNQTQFADEGCFVDAAILDPATGDIQIYNPLVINQDQAVKGKDFIAPVVPTLPENAVVGIWFGSNAVTLTLTGDTVTCVNGDGNSVFGQFAYCNTPAFFEAATKVVSAGLLKVPPPSTTTKAAQRSVCLVTRGFRMVDMDQSDNVDSTYLLINGSVLAQNTKENAANNKNATEFNNGSDNLLLNAFLAPTLGCTPFTAPLITSSSGELQSQLFPPVGGPALVPLNDDFAIIAANGNVTQSLVKTNLYRAGVGRPPAKDLANASSVTYCQRYAESGLFTGGTSPAPAASSNLFTFMANRFATSFGPTTIGDCIVVAATINTKVLQDIVDGKIKPVSTTATSTTAASVVSTNLSVVTKSAATKSHTTKVATTLRTKHATQVCTEHQNQLVHQRNRLLESSRLGHRLQRPDDIGGFRKRYLYSFCDSLNSFLLYHFSRAIYNVFFHPLRHFPGPLLARASRLMWSYHTFNGDLTKYTTECHRKYGDTVRIAPNELSYTKSEAWPDIYGHRLANGQGNLPKPTHGRRPPVNGVNSMIAANEEDHRRMRRLQSHMFSEKALAAQEPLITTYIDLLVSRLHEQARTPETNIVDIVKWYNYTTFDILGDLAFGDSFGCLKSDVLHPWITNIFQAVKDASFFRAAYGSTEKQFAFASAKAKERLSQGSTDRADFMSYILRYNDEKGMTVPEIESNASLLIIAGSETTATFLSGITYHLLSNPPVLKQLTDLIRTTFPSEKDINILSIQHLEYFTACLEEGFRTYPPVPTGVPRITTAEGNIICNTYVPPNTIVAIPQYTLYSSPKNWTDPEKFVPERWLKDPPERYAHDNKKAMQPFSIGPRNCIGRNLAYAEMRLILARVLWNFDFELQPDSQHWTSQKIYGLWEKIPLNVKLIPRVFTEA</sequence>
<protein>
    <recommendedName>
        <fullName evidence="12">Cytochrome P450</fullName>
    </recommendedName>
</protein>
<dbReference type="GO" id="GO:0016705">
    <property type="term" value="F:oxidoreductase activity, acting on paired donors, with incorporation or reduction of molecular oxygen"/>
    <property type="evidence" value="ECO:0007669"/>
    <property type="project" value="InterPro"/>
</dbReference>
<evidence type="ECO:0000256" key="3">
    <source>
        <dbReference type="ARBA" id="ARBA00022617"/>
    </source>
</evidence>
<dbReference type="SUPFAM" id="SSF48264">
    <property type="entry name" value="Cytochrome P450"/>
    <property type="match status" value="1"/>
</dbReference>
<evidence type="ECO:0000313" key="10">
    <source>
        <dbReference type="EMBL" id="KAF4633926.1"/>
    </source>
</evidence>
<dbReference type="CDD" id="cd11058">
    <property type="entry name" value="CYP60B-like"/>
    <property type="match status" value="1"/>
</dbReference>
<feature type="binding site" description="axial binding residue" evidence="8">
    <location>
        <position position="883"/>
    </location>
    <ligand>
        <name>heme</name>
        <dbReference type="ChEBI" id="CHEBI:30413"/>
    </ligand>
    <ligandPart>
        <name>Fe</name>
        <dbReference type="ChEBI" id="CHEBI:18248"/>
    </ligandPart>
</feature>
<comment type="cofactor">
    <cofactor evidence="1 8">
        <name>heme</name>
        <dbReference type="ChEBI" id="CHEBI:30413"/>
    </cofactor>
</comment>
<dbReference type="EMBL" id="JAAMPI010000221">
    <property type="protein sequence ID" value="KAF4633926.1"/>
    <property type="molecule type" value="Genomic_DNA"/>
</dbReference>
<dbReference type="PANTHER" id="PTHR24305:SF210">
    <property type="entry name" value="CYTOCHROME P450 MONOOXYGENASE ASQL-RELATED"/>
    <property type="match status" value="1"/>
</dbReference>
<accession>A0A8H4W588</accession>
<evidence type="ECO:0000256" key="4">
    <source>
        <dbReference type="ARBA" id="ARBA00022723"/>
    </source>
</evidence>
<dbReference type="GO" id="GO:0005506">
    <property type="term" value="F:iron ion binding"/>
    <property type="evidence" value="ECO:0007669"/>
    <property type="project" value="InterPro"/>
</dbReference>
<dbReference type="InterPro" id="IPR050121">
    <property type="entry name" value="Cytochrome_P450_monoxygenase"/>
</dbReference>
<comment type="caution">
    <text evidence="10">The sequence shown here is derived from an EMBL/GenBank/DDBJ whole genome shotgun (WGS) entry which is preliminary data.</text>
</comment>